<evidence type="ECO:0000313" key="3">
    <source>
        <dbReference type="Proteomes" id="UP001457282"/>
    </source>
</evidence>
<keyword evidence="3" id="KW-1185">Reference proteome</keyword>
<dbReference type="Pfam" id="PF07468">
    <property type="entry name" value="Agglutinin"/>
    <property type="match status" value="1"/>
</dbReference>
<gene>
    <name evidence="2" type="ORF">M0R45_014336</name>
</gene>
<dbReference type="Gene3D" id="2.80.10.50">
    <property type="match status" value="2"/>
</dbReference>
<dbReference type="CDD" id="cd20216">
    <property type="entry name" value="PFM_HFR-2-like"/>
    <property type="match status" value="1"/>
</dbReference>
<proteinExistence type="predicted"/>
<dbReference type="SUPFAM" id="SSF56973">
    <property type="entry name" value="Aerolisin/ETX pore-forming domain"/>
    <property type="match status" value="1"/>
</dbReference>
<name>A0AAW1XLC6_RUBAR</name>
<sequence>MSFIFLPPTIALNSSRFNFYLNYSSDSDSETYGNLKFRGENVFSRLAKFEVLTSNTGTGLVHIRSAHNKKFLRRVRSTFFFLSPDADEPEEDQSSWSCTLFEPQVAVEGNPNKVHLFHVESRQYATPWDLGGGPDRKIMALQRQKDSQNILDVIDVESLVILPRHVALRGHTDNYCMLDPANGRELRFNSTDKGNPLSWFDVFTDGHGRVQIQSGRARGYWHQSGDMIYSDPRVLATDAATFFSAVKVDSNTVALKGWSNHLFFSQASGTNLLTAPLTQTSIAANSRFRVEELVLSRRIYNMDFDLAGAIIYGETPVTMATANTSNNTSAENTVEFRFAHTESQSNTWTSSHSWMVGIEVQISARIPFGLGGIQNTYSAEYNGSIEWGETITTETTLETTYTATVPANTSVSVSLMATKGYCDVPYSYYQRDVLYDGRTVVYKKEDGMYTGISSYNFRYEVATLREPESRADLSTIEQKLPIPLVDPSIQQKLPLPLPFGSTKVQTRVISTSTSTTTPEQKLSSLQLEDAANSAIHETLA</sequence>
<dbReference type="SMART" id="SM00791">
    <property type="entry name" value="Agglutinin"/>
    <property type="match status" value="1"/>
</dbReference>
<dbReference type="EMBL" id="JBEDUW010000003">
    <property type="protein sequence ID" value="KAK9937557.1"/>
    <property type="molecule type" value="Genomic_DNA"/>
</dbReference>
<comment type="caution">
    <text evidence="2">The sequence shown here is derived from an EMBL/GenBank/DDBJ whole genome shotgun (WGS) entry which is preliminary data.</text>
</comment>
<dbReference type="Pfam" id="PF03318">
    <property type="entry name" value="ETX_MTX2"/>
    <property type="match status" value="1"/>
</dbReference>
<dbReference type="CDD" id="cd00257">
    <property type="entry name" value="beta-trefoil_FSCN-like"/>
    <property type="match status" value="1"/>
</dbReference>
<accession>A0AAW1XLC6</accession>
<organism evidence="2 3">
    <name type="scientific">Rubus argutus</name>
    <name type="common">Southern blackberry</name>
    <dbReference type="NCBI Taxonomy" id="59490"/>
    <lineage>
        <taxon>Eukaryota</taxon>
        <taxon>Viridiplantae</taxon>
        <taxon>Streptophyta</taxon>
        <taxon>Embryophyta</taxon>
        <taxon>Tracheophyta</taxon>
        <taxon>Spermatophyta</taxon>
        <taxon>Magnoliopsida</taxon>
        <taxon>eudicotyledons</taxon>
        <taxon>Gunneridae</taxon>
        <taxon>Pentapetalae</taxon>
        <taxon>rosids</taxon>
        <taxon>fabids</taxon>
        <taxon>Rosales</taxon>
        <taxon>Rosaceae</taxon>
        <taxon>Rosoideae</taxon>
        <taxon>Rosoideae incertae sedis</taxon>
        <taxon>Rubus</taxon>
    </lineage>
</organism>
<dbReference type="Proteomes" id="UP001457282">
    <property type="component" value="Unassembled WGS sequence"/>
</dbReference>
<dbReference type="InterPro" id="IPR053237">
    <property type="entry name" value="Natterin_C"/>
</dbReference>
<dbReference type="AlphaFoldDB" id="A0AAW1XLC6"/>
<feature type="domain" description="Agglutinin" evidence="1">
    <location>
        <begin position="4"/>
        <end position="155"/>
    </location>
</feature>
<evidence type="ECO:0000313" key="2">
    <source>
        <dbReference type="EMBL" id="KAK9937557.1"/>
    </source>
</evidence>
<evidence type="ECO:0000259" key="1">
    <source>
        <dbReference type="SMART" id="SM00791"/>
    </source>
</evidence>
<dbReference type="PANTHER" id="PTHR39244">
    <property type="entry name" value="NATTERIN-4"/>
    <property type="match status" value="1"/>
</dbReference>
<protein>
    <recommendedName>
        <fullName evidence="1">Agglutinin domain-containing protein</fullName>
    </recommendedName>
</protein>
<dbReference type="InterPro" id="IPR008998">
    <property type="entry name" value="Agglutinin"/>
</dbReference>
<reference evidence="2 3" key="1">
    <citation type="journal article" date="2023" name="G3 (Bethesda)">
        <title>A chromosome-length genome assembly and annotation of blackberry (Rubus argutus, cv. 'Hillquist').</title>
        <authorList>
            <person name="Bruna T."/>
            <person name="Aryal R."/>
            <person name="Dudchenko O."/>
            <person name="Sargent D.J."/>
            <person name="Mead D."/>
            <person name="Buti M."/>
            <person name="Cavallini A."/>
            <person name="Hytonen T."/>
            <person name="Andres J."/>
            <person name="Pham M."/>
            <person name="Weisz D."/>
            <person name="Mascagni F."/>
            <person name="Usai G."/>
            <person name="Natali L."/>
            <person name="Bassil N."/>
            <person name="Fernandez G.E."/>
            <person name="Lomsadze A."/>
            <person name="Armour M."/>
            <person name="Olukolu B."/>
            <person name="Poorten T."/>
            <person name="Britton C."/>
            <person name="Davik J."/>
            <person name="Ashrafi H."/>
            <person name="Aiden E.L."/>
            <person name="Borodovsky M."/>
            <person name="Worthington M."/>
        </authorList>
    </citation>
    <scope>NUCLEOTIDE SEQUENCE [LARGE SCALE GENOMIC DNA]</scope>
    <source>
        <strain evidence="2">PI 553951</strain>
    </source>
</reference>
<dbReference type="InterPro" id="IPR036242">
    <property type="entry name" value="Agglutinin_dom_sf"/>
</dbReference>
<dbReference type="InterPro" id="IPR004991">
    <property type="entry name" value="Aerolysin-like"/>
</dbReference>
<dbReference type="SUPFAM" id="SSF50382">
    <property type="entry name" value="Agglutinin"/>
    <property type="match status" value="2"/>
</dbReference>
<dbReference type="PANTHER" id="PTHR39244:SF5">
    <property type="entry name" value="NATTERIN-3-LIKE"/>
    <property type="match status" value="1"/>
</dbReference>
<dbReference type="Gene3D" id="2.170.15.10">
    <property type="entry name" value="Proaerolysin, chain A, domain 3"/>
    <property type="match status" value="1"/>
</dbReference>